<keyword evidence="2" id="KW-1185">Reference proteome</keyword>
<accession>A0ABX4VJP2</accession>
<sequence>MNNKNIVRTRDDVDWGCFHDELNSAEAMVKICVIRIKTINKIAEELTKIVLDKSWMMDLDNRTQRCYRYTVEETSKLLVDIFNQIKAQSSSEKDIGVEFGEIMVSMGASRALNKLFDHVSLPIAELWKPQKKQNEGFDFHTVCPEKMVNFGEAKYSGVSNPHGDALTQIIDFLNVEKHLRDAVHLTNLAGEEACDNLDNESFGVVAAFSINSENYELIIKNALESVKQKNLLNKCSIVYLVGVICK</sequence>
<proteinExistence type="predicted"/>
<dbReference type="Proteomes" id="UP000236063">
    <property type="component" value="Unassembled WGS sequence"/>
</dbReference>
<comment type="caution">
    <text evidence="1">The sequence shown here is derived from an EMBL/GenBank/DDBJ whole genome shotgun (WGS) entry which is preliminary data.</text>
</comment>
<name>A0ABX4VJP2_9ENTR</name>
<dbReference type="EMBL" id="POUR01000001">
    <property type="protein sequence ID" value="PNF68439.1"/>
    <property type="molecule type" value="Genomic_DNA"/>
</dbReference>
<evidence type="ECO:0008006" key="3">
    <source>
        <dbReference type="Google" id="ProtNLM"/>
    </source>
</evidence>
<organism evidence="1 2">
    <name type="scientific">Enterobacter bugandensis</name>
    <dbReference type="NCBI Taxonomy" id="881260"/>
    <lineage>
        <taxon>Bacteria</taxon>
        <taxon>Pseudomonadati</taxon>
        <taxon>Pseudomonadota</taxon>
        <taxon>Gammaproteobacteria</taxon>
        <taxon>Enterobacterales</taxon>
        <taxon>Enterobacteriaceae</taxon>
        <taxon>Enterobacter</taxon>
    </lineage>
</organism>
<reference evidence="1 2" key="1">
    <citation type="submission" date="2018-01" db="EMBL/GenBank/DDBJ databases">
        <title>Multi-drug resistant Enterobacter species isolated from the International Space Station and comparative genomic analyses with human pathogenic strains.</title>
        <authorList>
            <person name="Singh N.K."/>
            <person name="Bezdan D."/>
            <person name="McIntyre A."/>
            <person name="Sielaff A.C."/>
            <person name="Wheeler K."/>
            <person name="Mason C."/>
            <person name="Venkateswaran K."/>
        </authorList>
    </citation>
    <scope>NUCLEOTIDE SEQUENCE [LARGE SCALE GENOMIC DNA]</scope>
    <source>
        <strain evidence="1 2">IF2SW-P2</strain>
    </source>
</reference>
<protein>
    <recommendedName>
        <fullName evidence="3">Anti-bacteriophage protein A/HamA C-terminal domain-containing protein</fullName>
    </recommendedName>
</protein>
<evidence type="ECO:0000313" key="2">
    <source>
        <dbReference type="Proteomes" id="UP000236063"/>
    </source>
</evidence>
<dbReference type="RefSeq" id="WP_069733368.1">
    <property type="nucleotide sequence ID" value="NZ_JABWOU010000004.1"/>
</dbReference>
<evidence type="ECO:0000313" key="1">
    <source>
        <dbReference type="EMBL" id="PNF68439.1"/>
    </source>
</evidence>
<gene>
    <name evidence="1" type="ORF">C1167_11010</name>
</gene>